<name>A0ABV3S081_9GAMM</name>
<dbReference type="Pfam" id="PF02585">
    <property type="entry name" value="PIG-L"/>
    <property type="match status" value="1"/>
</dbReference>
<reference evidence="1 2" key="1">
    <citation type="submission" date="2024-02" db="EMBL/GenBank/DDBJ databases">
        <title>New especies of Spiribacter isolated from saline water.</title>
        <authorList>
            <person name="Leon M.J."/>
            <person name="De La Haba R."/>
            <person name="Sanchez-Porro C."/>
            <person name="Ventosa A."/>
        </authorList>
    </citation>
    <scope>NUCLEOTIDE SEQUENCE [LARGE SCALE GENOMIC DNA]</scope>
    <source>
        <strain evidence="2">ag22IC6-196</strain>
    </source>
</reference>
<sequence>MTTLSPLLPQKLLILAPHTDDGEIGAGGFISSLPEETEKLYIAFSSCEESLPEGLPADTLEKECLEATKVLDIPANSVSFLHYPVRHFSDHRQSILENLISIRKSYNPDVVLTPASTDIHQDHSTVTQEAKRAFKDRTILGYELPWNCFEMKPNFFMPLDTDLIKKKLLAIQAYKSQRFRGYGDGILLKRFAELRGGQIGESYAEAFEVIRFVWR</sequence>
<dbReference type="Proteomes" id="UP001556636">
    <property type="component" value="Unassembled WGS sequence"/>
</dbReference>
<comment type="caution">
    <text evidence="1">The sequence shown here is derived from an EMBL/GenBank/DDBJ whole genome shotgun (WGS) entry which is preliminary data.</text>
</comment>
<dbReference type="RefSeq" id="WP_367951894.1">
    <property type="nucleotide sequence ID" value="NZ_JBAKFG010000007.1"/>
</dbReference>
<keyword evidence="2" id="KW-1185">Reference proteome</keyword>
<gene>
    <name evidence="1" type="ORF">V6X51_09910</name>
</gene>
<accession>A0ABV3S081</accession>
<dbReference type="InterPro" id="IPR003737">
    <property type="entry name" value="GlcNAc_PI_deacetylase-related"/>
</dbReference>
<dbReference type="InterPro" id="IPR024078">
    <property type="entry name" value="LmbE-like_dom_sf"/>
</dbReference>
<dbReference type="EMBL" id="JBAKFG010000007">
    <property type="protein sequence ID" value="MEX0373739.1"/>
    <property type="molecule type" value="Genomic_DNA"/>
</dbReference>
<protein>
    <submittedName>
        <fullName evidence="1">PIG-L family deacetylase</fullName>
    </submittedName>
</protein>
<proteinExistence type="predicted"/>
<evidence type="ECO:0000313" key="1">
    <source>
        <dbReference type="EMBL" id="MEX0373739.1"/>
    </source>
</evidence>
<organism evidence="1 2">
    <name type="scientific">Spiribacter roseus</name>
    <dbReference type="NCBI Taxonomy" id="1855875"/>
    <lineage>
        <taxon>Bacteria</taxon>
        <taxon>Pseudomonadati</taxon>
        <taxon>Pseudomonadota</taxon>
        <taxon>Gammaproteobacteria</taxon>
        <taxon>Chromatiales</taxon>
        <taxon>Ectothiorhodospiraceae</taxon>
        <taxon>Spiribacter</taxon>
    </lineage>
</organism>
<dbReference type="Gene3D" id="3.40.50.10320">
    <property type="entry name" value="LmbE-like"/>
    <property type="match status" value="1"/>
</dbReference>
<evidence type="ECO:0000313" key="2">
    <source>
        <dbReference type="Proteomes" id="UP001556636"/>
    </source>
</evidence>
<dbReference type="SUPFAM" id="SSF102588">
    <property type="entry name" value="LmbE-like"/>
    <property type="match status" value="1"/>
</dbReference>